<reference evidence="1 2" key="1">
    <citation type="submission" date="2017-10" db="EMBL/GenBank/DDBJ databases">
        <title>Draft genome sequences of strains TRE 1, TRE 9, TRE H and TRI 7, isolated from tamarins, belonging to four potential novel Bifidobacterium species.</title>
        <authorList>
            <person name="Mattarelli P."/>
            <person name="Modesto M."/>
            <person name="Puglisi E."/>
            <person name="Morelli L."/>
            <person name="Spezio C."/>
            <person name="Bonetti A."/>
            <person name="Sandri C."/>
        </authorList>
    </citation>
    <scope>NUCLEOTIDE SEQUENCE [LARGE SCALE GENOMIC DNA]</scope>
    <source>
        <strain evidence="2">TRE1</strain>
    </source>
</reference>
<evidence type="ECO:0000313" key="1">
    <source>
        <dbReference type="EMBL" id="PJM73060.1"/>
    </source>
</evidence>
<sequence length="172" mass="19011">MTQHNMQHDRELWELLDRTETGLTPQQCLRLTTLIGESIMSVCHRDAILCKAMDPTLSQRQFMAIIQAPADAKTARIVTDIVTTAYNATTRQIRAIMHGRADDMTAIIMDAAQQALPARAQCLAVIAYLQWMQGLTDEAETAAIMALNIDADITLATTILTAIHHGLHSTRS</sequence>
<protein>
    <recommendedName>
        <fullName evidence="3">DUF4192 domain-containing protein</fullName>
    </recommendedName>
</protein>
<evidence type="ECO:0000313" key="2">
    <source>
        <dbReference type="Proteomes" id="UP000229095"/>
    </source>
</evidence>
<dbReference type="AlphaFoldDB" id="A0A2M9H8C7"/>
<dbReference type="Proteomes" id="UP000229095">
    <property type="component" value="Unassembled WGS sequence"/>
</dbReference>
<organism evidence="1 2">
    <name type="scientific">Bifidobacterium primatium</name>
    <dbReference type="NCBI Taxonomy" id="2045438"/>
    <lineage>
        <taxon>Bacteria</taxon>
        <taxon>Bacillati</taxon>
        <taxon>Actinomycetota</taxon>
        <taxon>Actinomycetes</taxon>
        <taxon>Bifidobacteriales</taxon>
        <taxon>Bifidobacteriaceae</taxon>
        <taxon>Bifidobacterium</taxon>
    </lineage>
</organism>
<keyword evidence="2" id="KW-1185">Reference proteome</keyword>
<dbReference type="RefSeq" id="WP_100511163.1">
    <property type="nucleotide sequence ID" value="NZ_PEBI01000003.1"/>
</dbReference>
<accession>A0A2M9H8C7</accession>
<dbReference type="EMBL" id="PEBI01000003">
    <property type="protein sequence ID" value="PJM73060.1"/>
    <property type="molecule type" value="Genomic_DNA"/>
</dbReference>
<gene>
    <name evidence="1" type="ORF">CS006_07380</name>
</gene>
<name>A0A2M9H8C7_9BIFI</name>
<comment type="caution">
    <text evidence="1">The sequence shown here is derived from an EMBL/GenBank/DDBJ whole genome shotgun (WGS) entry which is preliminary data.</text>
</comment>
<evidence type="ECO:0008006" key="3">
    <source>
        <dbReference type="Google" id="ProtNLM"/>
    </source>
</evidence>
<proteinExistence type="predicted"/>